<evidence type="ECO:0000313" key="3">
    <source>
        <dbReference type="Proteomes" id="UP000234323"/>
    </source>
</evidence>
<evidence type="ECO:0000313" key="2">
    <source>
        <dbReference type="EMBL" id="PKY56342.1"/>
    </source>
</evidence>
<gene>
    <name evidence="2" type="ORF">RhiirA4_428182</name>
</gene>
<feature type="transmembrane region" description="Helical" evidence="1">
    <location>
        <begin position="62"/>
        <end position="82"/>
    </location>
</feature>
<dbReference type="AlphaFoldDB" id="A0A2I1HBT4"/>
<name>A0A2I1HBT4_9GLOM</name>
<keyword evidence="1" id="KW-0472">Membrane</keyword>
<keyword evidence="1" id="KW-0812">Transmembrane</keyword>
<protein>
    <submittedName>
        <fullName evidence="2">Uncharacterized protein</fullName>
    </submittedName>
</protein>
<keyword evidence="1" id="KW-1133">Transmembrane helix</keyword>
<reference evidence="2 3" key="1">
    <citation type="submission" date="2015-10" db="EMBL/GenBank/DDBJ databases">
        <title>Genome analyses suggest a sexual origin of heterokaryosis in a supposedly ancient asexual fungus.</title>
        <authorList>
            <person name="Ropars J."/>
            <person name="Sedzielewska K."/>
            <person name="Noel J."/>
            <person name="Charron P."/>
            <person name="Farinelli L."/>
            <person name="Marton T."/>
            <person name="Kruger M."/>
            <person name="Pelin A."/>
            <person name="Brachmann A."/>
            <person name="Corradi N."/>
        </authorList>
    </citation>
    <scope>NUCLEOTIDE SEQUENCE [LARGE SCALE GENOMIC DNA]</scope>
    <source>
        <strain evidence="2 3">A4</strain>
    </source>
</reference>
<accession>A0A2I1HBT4</accession>
<evidence type="ECO:0000256" key="1">
    <source>
        <dbReference type="SAM" id="Phobius"/>
    </source>
</evidence>
<dbReference type="Proteomes" id="UP000234323">
    <property type="component" value="Unassembled WGS sequence"/>
</dbReference>
<proteinExistence type="predicted"/>
<dbReference type="EMBL" id="LLXI01002148">
    <property type="protein sequence ID" value="PKY56342.1"/>
    <property type="molecule type" value="Genomic_DNA"/>
</dbReference>
<keyword evidence="3" id="KW-1185">Reference proteome</keyword>
<organism evidence="2 3">
    <name type="scientific">Rhizophagus irregularis</name>
    <dbReference type="NCBI Taxonomy" id="588596"/>
    <lineage>
        <taxon>Eukaryota</taxon>
        <taxon>Fungi</taxon>
        <taxon>Fungi incertae sedis</taxon>
        <taxon>Mucoromycota</taxon>
        <taxon>Glomeromycotina</taxon>
        <taxon>Glomeromycetes</taxon>
        <taxon>Glomerales</taxon>
        <taxon>Glomeraceae</taxon>
        <taxon>Rhizophagus</taxon>
    </lineage>
</organism>
<sequence length="144" mass="16378">MRLFCSIPFLIEPAKVETVLAKDEKHCSISTEELGTTLGRGIEVNCRTGVKTPVDYRGIKKIYILIKILFGKFFLLITWTIFSHGNFEEKFSETMASSSIPNISKVLLEGDDFITAIERAFYFEPVSYVLKKFSFFGLTEEDIA</sequence>
<comment type="caution">
    <text evidence="2">The sequence shown here is derived from an EMBL/GenBank/DDBJ whole genome shotgun (WGS) entry which is preliminary data.</text>
</comment>